<organism evidence="1 2">
    <name type="scientific">Ollibium composti</name>
    <dbReference type="NCBI Taxonomy" id="2675109"/>
    <lineage>
        <taxon>Bacteria</taxon>
        <taxon>Pseudomonadati</taxon>
        <taxon>Pseudomonadota</taxon>
        <taxon>Alphaproteobacteria</taxon>
        <taxon>Hyphomicrobiales</taxon>
        <taxon>Phyllobacteriaceae</taxon>
        <taxon>Ollibium</taxon>
    </lineage>
</organism>
<dbReference type="EMBL" id="SSNY01000003">
    <property type="protein sequence ID" value="THF58391.1"/>
    <property type="molecule type" value="Genomic_DNA"/>
</dbReference>
<sequence>MRNTTMAGRIAFVGGADSETIQRLFAAVAADLKAEGVKVAGALAEAPPLPDSTCSAGLLRTLGIGEAYSITWTPRRPAPLATSMREGWSLPARLCSATCAAATSSCSASSASWKLSARGCSRPLQPQSQPERRP</sequence>
<keyword evidence="2" id="KW-1185">Reference proteome</keyword>
<evidence type="ECO:0000313" key="2">
    <source>
        <dbReference type="Proteomes" id="UP000306441"/>
    </source>
</evidence>
<reference evidence="1 2" key="1">
    <citation type="submission" date="2019-04" db="EMBL/GenBank/DDBJ databases">
        <title>Mesorhizobium composti sp. nov., isolated from compost.</title>
        <authorList>
            <person name="Lin S.-Y."/>
            <person name="Hameed A."/>
            <person name="Hsieh Y.-T."/>
            <person name="Young C.-C."/>
        </authorList>
    </citation>
    <scope>NUCLEOTIDE SEQUENCE [LARGE SCALE GENOMIC DNA]</scope>
    <source>
        <strain evidence="1 2">CC-YTH430</strain>
    </source>
</reference>
<dbReference type="Pfam" id="PF10649">
    <property type="entry name" value="DUF2478"/>
    <property type="match status" value="1"/>
</dbReference>
<accession>A0ABY2QA11</accession>
<gene>
    <name evidence="1" type="ORF">E6C48_07205</name>
</gene>
<protein>
    <submittedName>
        <fullName evidence="1">DUF2478 domain-containing protein</fullName>
    </submittedName>
</protein>
<evidence type="ECO:0000313" key="1">
    <source>
        <dbReference type="EMBL" id="THF58391.1"/>
    </source>
</evidence>
<name>A0ABY2QA11_9HYPH</name>
<dbReference type="Proteomes" id="UP000306441">
    <property type="component" value="Unassembled WGS sequence"/>
</dbReference>
<proteinExistence type="predicted"/>
<comment type="caution">
    <text evidence="1">The sequence shown here is derived from an EMBL/GenBank/DDBJ whole genome shotgun (WGS) entry which is preliminary data.</text>
</comment>
<dbReference type="InterPro" id="IPR018912">
    <property type="entry name" value="DUF2478"/>
</dbReference>